<evidence type="ECO:0000313" key="2">
    <source>
        <dbReference type="Proteomes" id="UP001057402"/>
    </source>
</evidence>
<proteinExistence type="predicted"/>
<dbReference type="EMBL" id="CM042882">
    <property type="protein sequence ID" value="KAI4382018.1"/>
    <property type="molecule type" value="Genomic_DNA"/>
</dbReference>
<organism evidence="1 2">
    <name type="scientific">Melastoma candidum</name>
    <dbReference type="NCBI Taxonomy" id="119954"/>
    <lineage>
        <taxon>Eukaryota</taxon>
        <taxon>Viridiplantae</taxon>
        <taxon>Streptophyta</taxon>
        <taxon>Embryophyta</taxon>
        <taxon>Tracheophyta</taxon>
        <taxon>Spermatophyta</taxon>
        <taxon>Magnoliopsida</taxon>
        <taxon>eudicotyledons</taxon>
        <taxon>Gunneridae</taxon>
        <taxon>Pentapetalae</taxon>
        <taxon>rosids</taxon>
        <taxon>malvids</taxon>
        <taxon>Myrtales</taxon>
        <taxon>Melastomataceae</taxon>
        <taxon>Melastomatoideae</taxon>
        <taxon>Melastomateae</taxon>
        <taxon>Melastoma</taxon>
    </lineage>
</organism>
<sequence>MKWWRKMIYPVRRAWIAVSSRFRSTKTGDGLLKLHDHVQTCEYQDVQVMWEILSRPEPQLIAANPDPKRKPRPLWRILVWTNCGSRAAAPSSSEDQRKLAPCI</sequence>
<gene>
    <name evidence="1" type="ORF">MLD38_008030</name>
</gene>
<comment type="caution">
    <text evidence="1">The sequence shown here is derived from an EMBL/GenBank/DDBJ whole genome shotgun (WGS) entry which is preliminary data.</text>
</comment>
<protein>
    <submittedName>
        <fullName evidence="1">Uncharacterized protein</fullName>
    </submittedName>
</protein>
<evidence type="ECO:0000313" key="1">
    <source>
        <dbReference type="EMBL" id="KAI4382018.1"/>
    </source>
</evidence>
<name>A0ACB9RSM7_9MYRT</name>
<accession>A0ACB9RSM7</accession>
<reference evidence="2" key="1">
    <citation type="journal article" date="2023" name="Front. Plant Sci.">
        <title>Chromosomal-level genome assembly of Melastoma candidum provides insights into trichome evolution.</title>
        <authorList>
            <person name="Zhong Y."/>
            <person name="Wu W."/>
            <person name="Sun C."/>
            <person name="Zou P."/>
            <person name="Liu Y."/>
            <person name="Dai S."/>
            <person name="Zhou R."/>
        </authorList>
    </citation>
    <scope>NUCLEOTIDE SEQUENCE [LARGE SCALE GENOMIC DNA]</scope>
</reference>
<dbReference type="Proteomes" id="UP001057402">
    <property type="component" value="Chromosome 3"/>
</dbReference>
<keyword evidence="2" id="KW-1185">Reference proteome</keyword>